<name>A0ABQ2CCB1_9MICC</name>
<gene>
    <name evidence="1" type="ORF">GCM10007175_07500</name>
</gene>
<accession>A0ABQ2CCB1</accession>
<dbReference type="Proteomes" id="UP000658754">
    <property type="component" value="Unassembled WGS sequence"/>
</dbReference>
<organism evidence="1 2">
    <name type="scientific">Pseudarthrobacter scleromae</name>
    <dbReference type="NCBI Taxonomy" id="158897"/>
    <lineage>
        <taxon>Bacteria</taxon>
        <taxon>Bacillati</taxon>
        <taxon>Actinomycetota</taxon>
        <taxon>Actinomycetes</taxon>
        <taxon>Micrococcales</taxon>
        <taxon>Micrococcaceae</taxon>
        <taxon>Pseudarthrobacter</taxon>
    </lineage>
</organism>
<evidence type="ECO:0000313" key="2">
    <source>
        <dbReference type="Proteomes" id="UP000658754"/>
    </source>
</evidence>
<comment type="caution">
    <text evidence="1">The sequence shown here is derived from an EMBL/GenBank/DDBJ whole genome shotgun (WGS) entry which is preliminary data.</text>
</comment>
<evidence type="ECO:0000313" key="1">
    <source>
        <dbReference type="EMBL" id="GGI73131.1"/>
    </source>
</evidence>
<reference evidence="2" key="1">
    <citation type="journal article" date="2019" name="Int. J. Syst. Evol. Microbiol.">
        <title>The Global Catalogue of Microorganisms (GCM) 10K type strain sequencing project: providing services to taxonomists for standard genome sequencing and annotation.</title>
        <authorList>
            <consortium name="The Broad Institute Genomics Platform"/>
            <consortium name="The Broad Institute Genome Sequencing Center for Infectious Disease"/>
            <person name="Wu L."/>
            <person name="Ma J."/>
        </authorList>
    </citation>
    <scope>NUCLEOTIDE SEQUENCE [LARGE SCALE GENOMIC DNA]</scope>
    <source>
        <strain evidence="2">CGMCC 1.3601</strain>
    </source>
</reference>
<proteinExistence type="predicted"/>
<dbReference type="EMBL" id="BMKV01000001">
    <property type="protein sequence ID" value="GGI73131.1"/>
    <property type="molecule type" value="Genomic_DNA"/>
</dbReference>
<sequence length="216" mass="23603">MVKICPYAGEKFLWVDRSPAGSYADAMRWDSLFNDMESQFAESERLALDAEINERTRAEMVAMELADRLRGVLGCRLAAHLDCGEVVRGALSHAGADALVMDEEQHQVLIPYASVMWYEGLGRIAVAEPSQVRRGIGLAHALRGLARDRAELSVTLRGQGSGPVRLTGVIDRVGKDRLDLAVYSPGESRRSSQVNQVSVIPLASLAAIRSRRSGEL</sequence>
<protein>
    <submittedName>
        <fullName evidence="1">Uncharacterized protein</fullName>
    </submittedName>
</protein>
<keyword evidence="2" id="KW-1185">Reference proteome</keyword>